<gene>
    <name evidence="1" type="ORF">PAPYR_793</name>
</gene>
<comment type="caution">
    <text evidence="1">The sequence shown here is derived from an EMBL/GenBank/DDBJ whole genome shotgun (WGS) entry which is preliminary data.</text>
</comment>
<name>A0ABQ8UWC9_9EUKA</name>
<dbReference type="Proteomes" id="UP001141327">
    <property type="component" value="Unassembled WGS sequence"/>
</dbReference>
<evidence type="ECO:0000313" key="2">
    <source>
        <dbReference type="Proteomes" id="UP001141327"/>
    </source>
</evidence>
<organism evidence="1 2">
    <name type="scientific">Paratrimastix pyriformis</name>
    <dbReference type="NCBI Taxonomy" id="342808"/>
    <lineage>
        <taxon>Eukaryota</taxon>
        <taxon>Metamonada</taxon>
        <taxon>Preaxostyla</taxon>
        <taxon>Paratrimastigidae</taxon>
        <taxon>Paratrimastix</taxon>
    </lineage>
</organism>
<dbReference type="EMBL" id="JAPMOS010000002">
    <property type="protein sequence ID" value="KAJ4462771.1"/>
    <property type="molecule type" value="Genomic_DNA"/>
</dbReference>
<evidence type="ECO:0000313" key="1">
    <source>
        <dbReference type="EMBL" id="KAJ4462771.1"/>
    </source>
</evidence>
<reference evidence="1" key="1">
    <citation type="journal article" date="2022" name="bioRxiv">
        <title>Genomics of Preaxostyla Flagellates Illuminates Evolutionary Transitions and the Path Towards Mitochondrial Loss.</title>
        <authorList>
            <person name="Novak L.V.F."/>
            <person name="Treitli S.C."/>
            <person name="Pyrih J."/>
            <person name="Halakuc P."/>
            <person name="Pipaliya S.V."/>
            <person name="Vacek V."/>
            <person name="Brzon O."/>
            <person name="Soukal P."/>
            <person name="Eme L."/>
            <person name="Dacks J.B."/>
            <person name="Karnkowska A."/>
            <person name="Elias M."/>
            <person name="Hampl V."/>
        </authorList>
    </citation>
    <scope>NUCLEOTIDE SEQUENCE</scope>
    <source>
        <strain evidence="1">RCP-MX</strain>
    </source>
</reference>
<accession>A0ABQ8UWC9</accession>
<sequence>MEIYDLISALVTHNHEKAPVVRFHAVLDQKPRNNLLSKKKSIVTVPHPISLRRGINSLEWARVIQFGWVSTRLTPIHSSY</sequence>
<proteinExistence type="predicted"/>
<protein>
    <submittedName>
        <fullName evidence="1">Uncharacterized protein</fullName>
    </submittedName>
</protein>
<keyword evidence="2" id="KW-1185">Reference proteome</keyword>